<reference evidence="8" key="3">
    <citation type="submission" date="2015-08" db="EMBL/GenBank/DDBJ databases">
        <title>Draft Genome Sequence of a Heterotrophic Facultative Anaerobic Bacterium Ardenticatena maritima Strain 110S.</title>
        <authorList>
            <person name="Kawaichi S."/>
            <person name="Yoshida T."/>
            <person name="Sako Y."/>
            <person name="Nakamura R."/>
        </authorList>
    </citation>
    <scope>NUCLEOTIDE SEQUENCE [LARGE SCALE GENOMIC DNA]</scope>
    <source>
        <strain evidence="8">110S</strain>
    </source>
</reference>
<keyword evidence="2" id="KW-0285">Flavoprotein</keyword>
<dbReference type="Proteomes" id="UP000050502">
    <property type="component" value="Unassembled WGS sequence"/>
</dbReference>
<protein>
    <recommendedName>
        <fullName evidence="5">Flavin reductase like domain-containing protein</fullName>
    </recommendedName>
</protein>
<evidence type="ECO:0000256" key="2">
    <source>
        <dbReference type="ARBA" id="ARBA00022630"/>
    </source>
</evidence>
<dbReference type="RefSeq" id="WP_054493214.1">
    <property type="nucleotide sequence ID" value="NZ_BBZA01000138.1"/>
</dbReference>
<evidence type="ECO:0000256" key="1">
    <source>
        <dbReference type="ARBA" id="ARBA00001917"/>
    </source>
</evidence>
<dbReference type="Gene3D" id="2.30.110.10">
    <property type="entry name" value="Electron Transport, Fmn-binding Protein, Chain A"/>
    <property type="match status" value="1"/>
</dbReference>
<dbReference type="OrthoDB" id="9794638at2"/>
<keyword evidence="3" id="KW-0288">FMN</keyword>
<dbReference type="GO" id="GO:0016646">
    <property type="term" value="F:oxidoreductase activity, acting on the CH-NH group of donors, NAD or NADP as acceptor"/>
    <property type="evidence" value="ECO:0007669"/>
    <property type="project" value="UniProtKB-ARBA"/>
</dbReference>
<accession>A0A0M9UCW5</accession>
<dbReference type="InterPro" id="IPR002563">
    <property type="entry name" value="Flavin_Rdtase-like_dom"/>
</dbReference>
<comment type="cofactor">
    <cofactor evidence="1">
        <name>FMN</name>
        <dbReference type="ChEBI" id="CHEBI:58210"/>
    </cofactor>
</comment>
<dbReference type="FunCoup" id="A0A0M9UCW5">
    <property type="interactions" value="17"/>
</dbReference>
<comment type="similarity">
    <text evidence="4">Belongs to the flavoredoxin family.</text>
</comment>
<evidence type="ECO:0000256" key="3">
    <source>
        <dbReference type="ARBA" id="ARBA00022643"/>
    </source>
</evidence>
<comment type="caution">
    <text evidence="6">The sequence shown here is derived from an EMBL/GenBank/DDBJ whole genome shotgun (WGS) entry which is preliminary data.</text>
</comment>
<dbReference type="AlphaFoldDB" id="A0A0M9UCW5"/>
<dbReference type="InterPro" id="IPR012349">
    <property type="entry name" value="Split_barrel_FMN-bd"/>
</dbReference>
<proteinExistence type="inferred from homology"/>
<dbReference type="EMBL" id="BBZA01000138">
    <property type="protein sequence ID" value="GAP63374.1"/>
    <property type="molecule type" value="Genomic_DNA"/>
</dbReference>
<dbReference type="PATRIC" id="fig|872965.6.peg.734"/>
<reference evidence="6 8" key="1">
    <citation type="journal article" date="2015" name="Genome Announc.">
        <title>Draft Genome Sequence of a Heterotrophic Facultative Anaerobic Thermophilic Bacterium, Ardenticatena maritima Strain 110ST.</title>
        <authorList>
            <person name="Kawaichi S."/>
            <person name="Yoshida T."/>
            <person name="Sako Y."/>
            <person name="Nakamura R."/>
        </authorList>
    </citation>
    <scope>NUCLEOTIDE SEQUENCE [LARGE SCALE GENOMIC DNA]</scope>
    <source>
        <strain evidence="6 8">110S</strain>
    </source>
</reference>
<reference evidence="7 9" key="2">
    <citation type="submission" date="2015-07" db="EMBL/GenBank/DDBJ databases">
        <title>Whole genome sequence of Ardenticatena maritima DSM 23922.</title>
        <authorList>
            <person name="Hemp J."/>
            <person name="Ward L.M."/>
            <person name="Pace L.A."/>
            <person name="Fischer W.W."/>
        </authorList>
    </citation>
    <scope>NUCLEOTIDE SEQUENCE [LARGE SCALE GENOMIC DNA]</scope>
    <source>
        <strain evidence="7 9">110S</strain>
    </source>
</reference>
<gene>
    <name evidence="6" type="ORF">ARMA_1797</name>
    <name evidence="7" type="ORF">SE16_03835</name>
</gene>
<dbReference type="SMART" id="SM00903">
    <property type="entry name" value="Flavin_Reduct"/>
    <property type="match status" value="1"/>
</dbReference>
<keyword evidence="8" id="KW-1185">Reference proteome</keyword>
<dbReference type="PANTHER" id="PTHR33798">
    <property type="entry name" value="FLAVOPROTEIN OXYGENASE"/>
    <property type="match status" value="1"/>
</dbReference>
<dbReference type="Proteomes" id="UP000037784">
    <property type="component" value="Unassembled WGS sequence"/>
</dbReference>
<evidence type="ECO:0000259" key="5">
    <source>
        <dbReference type="SMART" id="SM00903"/>
    </source>
</evidence>
<organism evidence="6 8">
    <name type="scientific">Ardenticatena maritima</name>
    <dbReference type="NCBI Taxonomy" id="872965"/>
    <lineage>
        <taxon>Bacteria</taxon>
        <taxon>Bacillati</taxon>
        <taxon>Chloroflexota</taxon>
        <taxon>Ardenticatenia</taxon>
        <taxon>Ardenticatenales</taxon>
        <taxon>Ardenticatenaceae</taxon>
        <taxon>Ardenticatena</taxon>
    </lineage>
</organism>
<evidence type="ECO:0000256" key="4">
    <source>
        <dbReference type="ARBA" id="ARBA00038054"/>
    </source>
</evidence>
<name>A0A0M9UCW5_9CHLR</name>
<evidence type="ECO:0000313" key="8">
    <source>
        <dbReference type="Proteomes" id="UP000037784"/>
    </source>
</evidence>
<dbReference type="GO" id="GO:0010181">
    <property type="term" value="F:FMN binding"/>
    <property type="evidence" value="ECO:0007669"/>
    <property type="project" value="InterPro"/>
</dbReference>
<dbReference type="EMBL" id="LGKN01000003">
    <property type="protein sequence ID" value="KPL89558.1"/>
    <property type="molecule type" value="Genomic_DNA"/>
</dbReference>
<evidence type="ECO:0000313" key="9">
    <source>
        <dbReference type="Proteomes" id="UP000050502"/>
    </source>
</evidence>
<sequence length="211" mass="23131">MERNAHDIPWRSMYKLLTGAIVPRPIGWISTVDVEGRPNLAPFSFFNAICSNPPHVLFCPGVRSTDGAPKDTLRNVRATGEFVVNIVTEDLLDAMNLTSTELPPDVDEFAYAGLTPMPSVVVRPPRVAESPIHFECRVVHIYDVGHEPGAGSVVIGEVVHVHVADDLLLDGDKIDIRALKPVGRLAGGEYCLVREIVHVPRPPSRIRPSHT</sequence>
<dbReference type="SUPFAM" id="SSF50475">
    <property type="entry name" value="FMN-binding split barrel"/>
    <property type="match status" value="1"/>
</dbReference>
<dbReference type="InParanoid" id="A0A0M9UCW5"/>
<dbReference type="STRING" id="872965.SE16_03835"/>
<evidence type="ECO:0000313" key="7">
    <source>
        <dbReference type="EMBL" id="KPL89558.1"/>
    </source>
</evidence>
<dbReference type="Pfam" id="PF01613">
    <property type="entry name" value="Flavin_Reduct"/>
    <property type="match status" value="1"/>
</dbReference>
<evidence type="ECO:0000313" key="6">
    <source>
        <dbReference type="EMBL" id="GAP63374.1"/>
    </source>
</evidence>
<feature type="domain" description="Flavin reductase like" evidence="5">
    <location>
        <begin position="19"/>
        <end position="177"/>
    </location>
</feature>
<dbReference type="PANTHER" id="PTHR33798:SF5">
    <property type="entry name" value="FLAVIN REDUCTASE LIKE DOMAIN-CONTAINING PROTEIN"/>
    <property type="match status" value="1"/>
</dbReference>